<name>X1C1M5_9ZZZZ</name>
<evidence type="ECO:0000313" key="2">
    <source>
        <dbReference type="EMBL" id="GAG90348.1"/>
    </source>
</evidence>
<dbReference type="InterPro" id="IPR017900">
    <property type="entry name" value="4Fe4S_Fe_S_CS"/>
</dbReference>
<feature type="non-terminal residue" evidence="2">
    <location>
        <position position="195"/>
    </location>
</feature>
<dbReference type="Gene3D" id="3.30.70.20">
    <property type="match status" value="1"/>
</dbReference>
<dbReference type="AlphaFoldDB" id="X1C1M5"/>
<dbReference type="SUPFAM" id="SSF54862">
    <property type="entry name" value="4Fe-4S ferredoxins"/>
    <property type="match status" value="1"/>
</dbReference>
<dbReference type="PROSITE" id="PS51379">
    <property type="entry name" value="4FE4S_FER_2"/>
    <property type="match status" value="2"/>
</dbReference>
<proteinExistence type="predicted"/>
<dbReference type="SUPFAM" id="SSF52540">
    <property type="entry name" value="P-loop containing nucleoside triphosphate hydrolases"/>
    <property type="match status" value="1"/>
</dbReference>
<accession>X1C1M5</accession>
<dbReference type="PANTHER" id="PTHR43534">
    <property type="entry name" value="MIND SUPERFAMILY P-LOOP ATPASE CONTAINING AN INSERTED FERREDOXIN DOMAIN"/>
    <property type="match status" value="1"/>
</dbReference>
<gene>
    <name evidence="2" type="ORF">S01H4_48101</name>
</gene>
<feature type="domain" description="4Fe-4S ferredoxin-type" evidence="1">
    <location>
        <begin position="87"/>
        <end position="116"/>
    </location>
</feature>
<dbReference type="PROSITE" id="PS00198">
    <property type="entry name" value="4FE4S_FER_1"/>
    <property type="match status" value="1"/>
</dbReference>
<dbReference type="Pfam" id="PF14697">
    <property type="entry name" value="Fer4_21"/>
    <property type="match status" value="1"/>
</dbReference>
<organism evidence="2">
    <name type="scientific">marine sediment metagenome</name>
    <dbReference type="NCBI Taxonomy" id="412755"/>
    <lineage>
        <taxon>unclassified sequences</taxon>
        <taxon>metagenomes</taxon>
        <taxon>ecological metagenomes</taxon>
    </lineage>
</organism>
<protein>
    <recommendedName>
        <fullName evidence="1">4Fe-4S ferredoxin-type domain-containing protein</fullName>
    </recommendedName>
</protein>
<feature type="domain" description="4Fe-4S ferredoxin-type" evidence="1">
    <location>
        <begin position="58"/>
        <end position="86"/>
    </location>
</feature>
<dbReference type="PANTHER" id="PTHR43534:SF1">
    <property type="entry name" value="4FE-4S CLUSTER CONTAINING PARA FAMILY ATPASE PROTEIN"/>
    <property type="match status" value="1"/>
</dbReference>
<dbReference type="EMBL" id="BART01027076">
    <property type="protein sequence ID" value="GAG90348.1"/>
    <property type="molecule type" value="Genomic_DNA"/>
</dbReference>
<sequence length="195" mass="20856">MKQFTIISGKGGTGKTTVASNFIKLARDHVAVDCDVDAANLHILLNPNIKKKEEFIGGAVAKVTGECINCGKCEEACRFDAISNSETDIKIDSIKCEGCGVCEYICPTDAIELKSERQGYHYVSESKFCNLVHARLNPGAENSGILVAKIRNVAEDIADKYSKKIIIIDGAPGIGCSVIASLNGVDYALIVTEPT</sequence>
<dbReference type="Gene3D" id="3.40.50.300">
    <property type="entry name" value="P-loop containing nucleotide triphosphate hydrolases"/>
    <property type="match status" value="1"/>
</dbReference>
<evidence type="ECO:0000259" key="1">
    <source>
        <dbReference type="PROSITE" id="PS51379"/>
    </source>
</evidence>
<comment type="caution">
    <text evidence="2">The sequence shown here is derived from an EMBL/GenBank/DDBJ whole genome shotgun (WGS) entry which is preliminary data.</text>
</comment>
<dbReference type="InterPro" id="IPR017896">
    <property type="entry name" value="4Fe4S_Fe-S-bd"/>
</dbReference>
<dbReference type="InterPro" id="IPR027417">
    <property type="entry name" value="P-loop_NTPase"/>
</dbReference>
<reference evidence="2" key="1">
    <citation type="journal article" date="2014" name="Front. Microbiol.">
        <title>High frequency of phylogenetically diverse reductive dehalogenase-homologous genes in deep subseafloor sedimentary metagenomes.</title>
        <authorList>
            <person name="Kawai M."/>
            <person name="Futagami T."/>
            <person name="Toyoda A."/>
            <person name="Takaki Y."/>
            <person name="Nishi S."/>
            <person name="Hori S."/>
            <person name="Arai W."/>
            <person name="Tsubouchi T."/>
            <person name="Morono Y."/>
            <person name="Uchiyama I."/>
            <person name="Ito T."/>
            <person name="Fujiyama A."/>
            <person name="Inagaki F."/>
            <person name="Takami H."/>
        </authorList>
    </citation>
    <scope>NUCLEOTIDE SEQUENCE</scope>
    <source>
        <strain evidence="2">Expedition CK06-06</strain>
    </source>
</reference>